<gene>
    <name evidence="1" type="ORF">GCM10011410_12870</name>
</gene>
<reference evidence="1" key="1">
    <citation type="journal article" date="2014" name="Int. J. Syst. Evol. Microbiol.">
        <title>Complete genome sequence of Corynebacterium casei LMG S-19264T (=DSM 44701T), isolated from a smear-ripened cheese.</title>
        <authorList>
            <consortium name="US DOE Joint Genome Institute (JGI-PGF)"/>
            <person name="Walter F."/>
            <person name="Albersmeier A."/>
            <person name="Kalinowski J."/>
            <person name="Ruckert C."/>
        </authorList>
    </citation>
    <scope>NUCLEOTIDE SEQUENCE</scope>
    <source>
        <strain evidence="1">CGMCC 1.15478</strain>
    </source>
</reference>
<dbReference type="AlphaFoldDB" id="A0A916XBR4"/>
<evidence type="ECO:0000313" key="1">
    <source>
        <dbReference type="EMBL" id="GGC61800.1"/>
    </source>
</evidence>
<name>A0A916XBR4_9ACTN</name>
<comment type="caution">
    <text evidence="1">The sequence shown here is derived from an EMBL/GenBank/DDBJ whole genome shotgun (WGS) entry which is preliminary data.</text>
</comment>
<protein>
    <submittedName>
        <fullName evidence="1">Uncharacterized protein</fullName>
    </submittedName>
</protein>
<accession>A0A916XBR4</accession>
<dbReference type="EMBL" id="BMJH01000001">
    <property type="protein sequence ID" value="GGC61800.1"/>
    <property type="molecule type" value="Genomic_DNA"/>
</dbReference>
<sequence length="67" mass="7080">MGVILTVHDDMAYVASSAGSQVIDVRTGETVSSGDWAPVEMVWHAGAVTGFSPDEGGTLHFQKATDW</sequence>
<organism evidence="1 2">
    <name type="scientific">Hoyosella rhizosphaerae</name>
    <dbReference type="NCBI Taxonomy" id="1755582"/>
    <lineage>
        <taxon>Bacteria</taxon>
        <taxon>Bacillati</taxon>
        <taxon>Actinomycetota</taxon>
        <taxon>Actinomycetes</taxon>
        <taxon>Mycobacteriales</taxon>
        <taxon>Hoyosellaceae</taxon>
        <taxon>Hoyosella</taxon>
    </lineage>
</organism>
<evidence type="ECO:0000313" key="2">
    <source>
        <dbReference type="Proteomes" id="UP000641514"/>
    </source>
</evidence>
<reference evidence="1" key="2">
    <citation type="submission" date="2020-09" db="EMBL/GenBank/DDBJ databases">
        <authorList>
            <person name="Sun Q."/>
            <person name="Zhou Y."/>
        </authorList>
    </citation>
    <scope>NUCLEOTIDE SEQUENCE</scope>
    <source>
        <strain evidence="1">CGMCC 1.15478</strain>
    </source>
</reference>
<dbReference type="Proteomes" id="UP000641514">
    <property type="component" value="Unassembled WGS sequence"/>
</dbReference>
<keyword evidence="2" id="KW-1185">Reference proteome</keyword>
<proteinExistence type="predicted"/>